<dbReference type="STRING" id="106549.A0A540MCW5"/>
<evidence type="ECO:0000313" key="3">
    <source>
        <dbReference type="EMBL" id="TQD96597.1"/>
    </source>
</evidence>
<dbReference type="EMBL" id="VIEB01000289">
    <property type="protein sequence ID" value="TQD96597.1"/>
    <property type="molecule type" value="Genomic_DNA"/>
</dbReference>
<dbReference type="InterPro" id="IPR001878">
    <property type="entry name" value="Znf_CCHC"/>
</dbReference>
<dbReference type="CDD" id="cd09272">
    <property type="entry name" value="RNase_HI_RT_Ty1"/>
    <property type="match status" value="1"/>
</dbReference>
<dbReference type="PROSITE" id="PS50158">
    <property type="entry name" value="ZF_CCHC"/>
    <property type="match status" value="1"/>
</dbReference>
<evidence type="ECO:0000313" key="4">
    <source>
        <dbReference type="Proteomes" id="UP000315295"/>
    </source>
</evidence>
<accession>A0A540MCW5</accession>
<keyword evidence="1" id="KW-0479">Metal-binding</keyword>
<keyword evidence="4" id="KW-1185">Reference proteome</keyword>
<keyword evidence="1" id="KW-0862">Zinc</keyword>
<dbReference type="GO" id="GO:0003676">
    <property type="term" value="F:nucleic acid binding"/>
    <property type="evidence" value="ECO:0007669"/>
    <property type="project" value="InterPro"/>
</dbReference>
<sequence>MGHTAANCYQRNINTSTSNYVVECQICGKRGHSALDCYQRSNYSYQGQLPPSSLSAMQAQQTTPFVPQDAWIVDSGAYHHMTADVNTLNHVTPFEGSDKITIGNALALSSNPVFHSKIKHLDTDYHFVREKVQKGDISVHYIPTDDQVADVFTKGLHSLVFLKHCRFLGLGLSPTVQQTKLGCSLLSLRGE</sequence>
<dbReference type="AlphaFoldDB" id="A0A540MCW5"/>
<reference evidence="3 4" key="1">
    <citation type="journal article" date="2019" name="G3 (Bethesda)">
        <title>Sequencing of a Wild Apple (Malus baccata) Genome Unravels the Differences Between Cultivated and Wild Apple Species Regarding Disease Resistance and Cold Tolerance.</title>
        <authorList>
            <person name="Chen X."/>
        </authorList>
    </citation>
    <scope>NUCLEOTIDE SEQUENCE [LARGE SCALE GENOMIC DNA]</scope>
    <source>
        <strain evidence="4">cv. Shandingzi</strain>
        <tissue evidence="3">Leaves</tissue>
    </source>
</reference>
<dbReference type="GO" id="GO:0008270">
    <property type="term" value="F:zinc ion binding"/>
    <property type="evidence" value="ECO:0007669"/>
    <property type="project" value="UniProtKB-KW"/>
</dbReference>
<evidence type="ECO:0000259" key="2">
    <source>
        <dbReference type="PROSITE" id="PS50158"/>
    </source>
</evidence>
<proteinExistence type="predicted"/>
<name>A0A540MCW5_MALBA</name>
<feature type="domain" description="CCHC-type" evidence="2">
    <location>
        <begin position="24"/>
        <end position="37"/>
    </location>
</feature>
<gene>
    <name evidence="3" type="ORF">C1H46_017758</name>
</gene>
<organism evidence="3 4">
    <name type="scientific">Malus baccata</name>
    <name type="common">Siberian crab apple</name>
    <name type="synonym">Pyrus baccata</name>
    <dbReference type="NCBI Taxonomy" id="106549"/>
    <lineage>
        <taxon>Eukaryota</taxon>
        <taxon>Viridiplantae</taxon>
        <taxon>Streptophyta</taxon>
        <taxon>Embryophyta</taxon>
        <taxon>Tracheophyta</taxon>
        <taxon>Spermatophyta</taxon>
        <taxon>Magnoliopsida</taxon>
        <taxon>eudicotyledons</taxon>
        <taxon>Gunneridae</taxon>
        <taxon>Pentapetalae</taxon>
        <taxon>rosids</taxon>
        <taxon>fabids</taxon>
        <taxon>Rosales</taxon>
        <taxon>Rosaceae</taxon>
        <taxon>Amygdaloideae</taxon>
        <taxon>Maleae</taxon>
        <taxon>Malus</taxon>
    </lineage>
</organism>
<dbReference type="Proteomes" id="UP000315295">
    <property type="component" value="Unassembled WGS sequence"/>
</dbReference>
<keyword evidence="1" id="KW-0863">Zinc-finger</keyword>
<dbReference type="Gene3D" id="4.10.60.10">
    <property type="entry name" value="Zinc finger, CCHC-type"/>
    <property type="match status" value="1"/>
</dbReference>
<protein>
    <recommendedName>
        <fullName evidence="2">CCHC-type domain-containing protein</fullName>
    </recommendedName>
</protein>
<evidence type="ECO:0000256" key="1">
    <source>
        <dbReference type="PROSITE-ProRule" id="PRU00047"/>
    </source>
</evidence>
<comment type="caution">
    <text evidence="3">The sequence shown here is derived from an EMBL/GenBank/DDBJ whole genome shotgun (WGS) entry which is preliminary data.</text>
</comment>